<organism evidence="1 2">
    <name type="scientific">Stylosanthes scabra</name>
    <dbReference type="NCBI Taxonomy" id="79078"/>
    <lineage>
        <taxon>Eukaryota</taxon>
        <taxon>Viridiplantae</taxon>
        <taxon>Streptophyta</taxon>
        <taxon>Embryophyta</taxon>
        <taxon>Tracheophyta</taxon>
        <taxon>Spermatophyta</taxon>
        <taxon>Magnoliopsida</taxon>
        <taxon>eudicotyledons</taxon>
        <taxon>Gunneridae</taxon>
        <taxon>Pentapetalae</taxon>
        <taxon>rosids</taxon>
        <taxon>fabids</taxon>
        <taxon>Fabales</taxon>
        <taxon>Fabaceae</taxon>
        <taxon>Papilionoideae</taxon>
        <taxon>50 kb inversion clade</taxon>
        <taxon>dalbergioids sensu lato</taxon>
        <taxon>Dalbergieae</taxon>
        <taxon>Pterocarpus clade</taxon>
        <taxon>Stylosanthes</taxon>
    </lineage>
</organism>
<gene>
    <name evidence="1" type="ORF">PIB30_114179</name>
</gene>
<dbReference type="PANTHER" id="PTHR17695">
    <property type="entry name" value="SMALL SUBUNIT PROCESSOME COMPONENT 20 HOMOLOG"/>
    <property type="match status" value="1"/>
</dbReference>
<feature type="non-terminal residue" evidence="1">
    <location>
        <position position="140"/>
    </location>
</feature>
<keyword evidence="2" id="KW-1185">Reference proteome</keyword>
<dbReference type="EMBL" id="JASCZI010100766">
    <property type="protein sequence ID" value="MED6154608.1"/>
    <property type="molecule type" value="Genomic_DNA"/>
</dbReference>
<dbReference type="PANTHER" id="PTHR17695:SF11">
    <property type="entry name" value="SMALL SUBUNIT PROCESSOME COMPONENT 20 HOMOLOG"/>
    <property type="match status" value="1"/>
</dbReference>
<proteinExistence type="predicted"/>
<dbReference type="InterPro" id="IPR052575">
    <property type="entry name" value="SSU_processome_comp_20"/>
</dbReference>
<evidence type="ECO:0000313" key="1">
    <source>
        <dbReference type="EMBL" id="MED6154608.1"/>
    </source>
</evidence>
<comment type="caution">
    <text evidence="1">The sequence shown here is derived from an EMBL/GenBank/DDBJ whole genome shotgun (WGS) entry which is preliminary data.</text>
</comment>
<accession>A0ABU6U3H3</accession>
<sequence length="140" mass="15325">YNVGGEISLVDQPPEKKRKTEVSPISKALVLLLSIETTPISISTSRGIQQLISKIQMDLSAGGIPQSYVLLVLNGLLGTLNNRFSVLWDPILECIAVLLSKHFSLVWDNFIGYLENCQLKLHSTSNLHDGVNGALIDQPT</sequence>
<dbReference type="Proteomes" id="UP001341840">
    <property type="component" value="Unassembled WGS sequence"/>
</dbReference>
<reference evidence="1 2" key="1">
    <citation type="journal article" date="2023" name="Plants (Basel)">
        <title>Bridging the Gap: Combining Genomics and Transcriptomics Approaches to Understand Stylosanthes scabra, an Orphan Legume from the Brazilian Caatinga.</title>
        <authorList>
            <person name="Ferreira-Neto J.R.C."/>
            <person name="da Silva M.D."/>
            <person name="Binneck E."/>
            <person name="de Melo N.F."/>
            <person name="da Silva R.H."/>
            <person name="de Melo A.L.T.M."/>
            <person name="Pandolfi V."/>
            <person name="Bustamante F.O."/>
            <person name="Brasileiro-Vidal A.C."/>
            <person name="Benko-Iseppon A.M."/>
        </authorList>
    </citation>
    <scope>NUCLEOTIDE SEQUENCE [LARGE SCALE GENOMIC DNA]</scope>
    <source>
        <tissue evidence="1">Leaves</tissue>
    </source>
</reference>
<feature type="non-terminal residue" evidence="1">
    <location>
        <position position="1"/>
    </location>
</feature>
<evidence type="ECO:0000313" key="2">
    <source>
        <dbReference type="Proteomes" id="UP001341840"/>
    </source>
</evidence>
<protein>
    <submittedName>
        <fullName evidence="1">Uncharacterized protein</fullName>
    </submittedName>
</protein>
<name>A0ABU6U3H3_9FABA</name>